<reference evidence="1 2" key="1">
    <citation type="journal article" date="2014" name="Int. J. Syst. Evol. Microbiol.">
        <title>Complete genome sequence of Corynebacterium casei LMG S-19264T (=DSM 44701T), isolated from a smear-ripened cheese.</title>
        <authorList>
            <consortium name="US DOE Joint Genome Institute (JGI-PGF)"/>
            <person name="Walter F."/>
            <person name="Albersmeier A."/>
            <person name="Kalinowski J."/>
            <person name="Ruckert C."/>
        </authorList>
    </citation>
    <scope>NUCLEOTIDE SEQUENCE [LARGE SCALE GENOMIC DNA]</scope>
    <source>
        <strain evidence="1 2">CGMCC 1.7286</strain>
    </source>
</reference>
<protein>
    <recommendedName>
        <fullName evidence="3">Type IV pilus biogenesis protein PilE</fullName>
    </recommendedName>
</protein>
<dbReference type="EMBL" id="BMLT01000016">
    <property type="protein sequence ID" value="GGO88254.1"/>
    <property type="molecule type" value="Genomic_DNA"/>
</dbReference>
<evidence type="ECO:0008006" key="3">
    <source>
        <dbReference type="Google" id="ProtNLM"/>
    </source>
</evidence>
<keyword evidence="2" id="KW-1185">Reference proteome</keyword>
<accession>A0A917ZQR2</accession>
<organism evidence="1 2">
    <name type="scientific">Marinobacterium nitratireducens</name>
    <dbReference type="NCBI Taxonomy" id="518897"/>
    <lineage>
        <taxon>Bacteria</taxon>
        <taxon>Pseudomonadati</taxon>
        <taxon>Pseudomonadota</taxon>
        <taxon>Gammaproteobacteria</taxon>
        <taxon>Oceanospirillales</taxon>
        <taxon>Oceanospirillaceae</taxon>
        <taxon>Marinobacterium</taxon>
    </lineage>
</organism>
<dbReference type="InterPro" id="IPR031982">
    <property type="entry name" value="PilE-like"/>
</dbReference>
<dbReference type="Proteomes" id="UP000599578">
    <property type="component" value="Unassembled WGS sequence"/>
</dbReference>
<proteinExistence type="predicted"/>
<sequence length="121" mass="13231">MIVVVVIAIIAMFAYPAYMDYVRKGRRADAQSHLLAAQIAQERYRAYNNDYGTVGELASAGLGITTSDNFYNYTIPVATSSAYEVRATAKAGTDQVNDTPCTVLTLNQSNDFGTDASCWKR</sequence>
<dbReference type="Pfam" id="PF16732">
    <property type="entry name" value="ComP_DUS"/>
    <property type="match status" value="1"/>
</dbReference>
<gene>
    <name evidence="1" type="ORF">GCM10011348_43330</name>
</gene>
<dbReference type="GO" id="GO:0043683">
    <property type="term" value="P:type IV pilus assembly"/>
    <property type="evidence" value="ECO:0007669"/>
    <property type="project" value="InterPro"/>
</dbReference>
<dbReference type="Gene3D" id="3.30.700.10">
    <property type="entry name" value="Glycoprotein, Type 4 Pilin"/>
    <property type="match status" value="1"/>
</dbReference>
<evidence type="ECO:0000313" key="2">
    <source>
        <dbReference type="Proteomes" id="UP000599578"/>
    </source>
</evidence>
<dbReference type="SUPFAM" id="SSF54523">
    <property type="entry name" value="Pili subunits"/>
    <property type="match status" value="1"/>
</dbReference>
<dbReference type="AlphaFoldDB" id="A0A917ZQR2"/>
<name>A0A917ZQR2_9GAMM</name>
<dbReference type="InterPro" id="IPR045584">
    <property type="entry name" value="Pilin-like"/>
</dbReference>
<evidence type="ECO:0000313" key="1">
    <source>
        <dbReference type="EMBL" id="GGO88254.1"/>
    </source>
</evidence>
<comment type="caution">
    <text evidence="1">The sequence shown here is derived from an EMBL/GenBank/DDBJ whole genome shotgun (WGS) entry which is preliminary data.</text>
</comment>